<dbReference type="Gene3D" id="1.10.10.1740">
    <property type="entry name" value="Transmembrane protein 14-like"/>
    <property type="match status" value="1"/>
</dbReference>
<dbReference type="PANTHER" id="PTHR12668:SF53">
    <property type="entry name" value="TMEM14 PROTEIN HOMOLOG YJR085C"/>
    <property type="match status" value="1"/>
</dbReference>
<keyword evidence="5" id="KW-0472">Membrane</keyword>
<dbReference type="SUPFAM" id="SSF51322">
    <property type="entry name" value="Cyanovirin-N"/>
    <property type="match status" value="1"/>
</dbReference>
<gene>
    <name evidence="7" type="ORF">AARAC_009090</name>
</gene>
<evidence type="ECO:0000313" key="8">
    <source>
        <dbReference type="Proteomes" id="UP000231358"/>
    </source>
</evidence>
<proteinExistence type="inferred from homology"/>
<keyword evidence="4" id="KW-1133">Transmembrane helix</keyword>
<dbReference type="Gene3D" id="2.30.60.10">
    <property type="entry name" value="Cyanovirin-N"/>
    <property type="match status" value="1"/>
</dbReference>
<feature type="domain" description="Cyanovirin-N" evidence="6">
    <location>
        <begin position="170"/>
        <end position="273"/>
    </location>
</feature>
<reference evidence="7 8" key="1">
    <citation type="submission" date="2017-05" db="EMBL/GenBank/DDBJ databases">
        <title>Genome sequence for an aflatoxigenic pathogen of Argentinian peanut, Aspergillus arachidicola.</title>
        <authorList>
            <person name="Moore G."/>
            <person name="Beltz S.B."/>
            <person name="Mack B.M."/>
        </authorList>
    </citation>
    <scope>NUCLEOTIDE SEQUENCE [LARGE SCALE GENOMIC DNA]</scope>
    <source>
        <strain evidence="7 8">CBS 117610</strain>
    </source>
</reference>
<sequence>MAEHPSFTLAALLPVGGIAGYLRTRSAPSLIAGVGLGISYACSGYLIKQNKDYGTELALGNSLVLLGAGVSRTIKTRAKSPIPMALGATGLLASYYYQKKVREFSCNINNLNKNPRKLSVYSAHLFSISTTIHRRTEKMQLPQAIAILALVASASAHAIRREEDKPKADFSRTCDKISVPKGGNHLEAECTRSKGEVLKSSLDLNFCIQHTYGGMEFHEDGHFYGNPGCTGCQVLKNSPNMLQCVCGTSQVGAFKKAELDLDIMVWNNDGLLQCYGRRADSV</sequence>
<keyword evidence="8" id="KW-1185">Reference proteome</keyword>
<evidence type="ECO:0000256" key="5">
    <source>
        <dbReference type="ARBA" id="ARBA00023136"/>
    </source>
</evidence>
<evidence type="ECO:0000256" key="2">
    <source>
        <dbReference type="ARBA" id="ARBA00007590"/>
    </source>
</evidence>
<accession>A0A2G7FFD0</accession>
<evidence type="ECO:0000313" key="7">
    <source>
        <dbReference type="EMBL" id="PIG79352.1"/>
    </source>
</evidence>
<protein>
    <submittedName>
        <fullName evidence="7">Transmembrane protein 14</fullName>
    </submittedName>
</protein>
<name>A0A2G7FFD0_9EURO</name>
<dbReference type="GO" id="GO:0016020">
    <property type="term" value="C:membrane"/>
    <property type="evidence" value="ECO:0007669"/>
    <property type="project" value="UniProtKB-SubCell"/>
</dbReference>
<evidence type="ECO:0000259" key="6">
    <source>
        <dbReference type="Pfam" id="PF08881"/>
    </source>
</evidence>
<dbReference type="Proteomes" id="UP000231358">
    <property type="component" value="Unassembled WGS sequence"/>
</dbReference>
<comment type="subcellular location">
    <subcellularLocation>
        <location evidence="1">Membrane</location>
    </subcellularLocation>
</comment>
<evidence type="ECO:0000256" key="1">
    <source>
        <dbReference type="ARBA" id="ARBA00004370"/>
    </source>
</evidence>
<dbReference type="STRING" id="656916.A0A2G7FFD0"/>
<keyword evidence="3 7" id="KW-0812">Transmembrane</keyword>
<dbReference type="PANTHER" id="PTHR12668">
    <property type="entry name" value="TRANSMEMBRANE PROTEIN 14, 15"/>
    <property type="match status" value="1"/>
</dbReference>
<dbReference type="InterPro" id="IPR011058">
    <property type="entry name" value="Cyanovirin-N"/>
</dbReference>
<comment type="similarity">
    <text evidence="2">Belongs to the TMEM14 family.</text>
</comment>
<dbReference type="AlphaFoldDB" id="A0A2G7FFD0"/>
<dbReference type="InterPro" id="IPR044890">
    <property type="entry name" value="TMEM14_sf"/>
</dbReference>
<evidence type="ECO:0000256" key="4">
    <source>
        <dbReference type="ARBA" id="ARBA00022989"/>
    </source>
</evidence>
<dbReference type="InterPro" id="IPR005349">
    <property type="entry name" value="TMEM14"/>
</dbReference>
<organism evidence="7 8">
    <name type="scientific">Aspergillus arachidicola</name>
    <dbReference type="NCBI Taxonomy" id="656916"/>
    <lineage>
        <taxon>Eukaryota</taxon>
        <taxon>Fungi</taxon>
        <taxon>Dikarya</taxon>
        <taxon>Ascomycota</taxon>
        <taxon>Pezizomycotina</taxon>
        <taxon>Eurotiomycetes</taxon>
        <taxon>Eurotiomycetidae</taxon>
        <taxon>Eurotiales</taxon>
        <taxon>Aspergillaceae</taxon>
        <taxon>Aspergillus</taxon>
        <taxon>Aspergillus subgen. Circumdati</taxon>
    </lineage>
</organism>
<dbReference type="Pfam" id="PF03647">
    <property type="entry name" value="Tmemb_14"/>
    <property type="match status" value="1"/>
</dbReference>
<comment type="caution">
    <text evidence="7">The sequence shown here is derived from an EMBL/GenBank/DDBJ whole genome shotgun (WGS) entry which is preliminary data.</text>
</comment>
<dbReference type="InterPro" id="IPR036673">
    <property type="entry name" value="Cyanovirin-N_sf"/>
</dbReference>
<dbReference type="EMBL" id="NEXV01000689">
    <property type="protein sequence ID" value="PIG79352.1"/>
    <property type="molecule type" value="Genomic_DNA"/>
</dbReference>
<dbReference type="Pfam" id="PF08881">
    <property type="entry name" value="CVNH"/>
    <property type="match status" value="1"/>
</dbReference>
<evidence type="ECO:0000256" key="3">
    <source>
        <dbReference type="ARBA" id="ARBA00022692"/>
    </source>
</evidence>